<dbReference type="Gene3D" id="1.20.1280.290">
    <property type="match status" value="2"/>
</dbReference>
<dbReference type="AlphaFoldDB" id="A0A8B7Z3X6"/>
<dbReference type="GO" id="GO:0005802">
    <property type="term" value="C:trans-Golgi network"/>
    <property type="evidence" value="ECO:0007669"/>
    <property type="project" value="TreeGrafter"/>
</dbReference>
<feature type="transmembrane region" description="Helical" evidence="8">
    <location>
        <begin position="82"/>
        <end position="102"/>
    </location>
</feature>
<dbReference type="RefSeq" id="XP_022098056.1">
    <property type="nucleotide sequence ID" value="XM_022242364.1"/>
</dbReference>
<dbReference type="GO" id="GO:0016020">
    <property type="term" value="C:membrane"/>
    <property type="evidence" value="ECO:0007669"/>
    <property type="project" value="UniProtKB-SubCell"/>
</dbReference>
<name>A0A8B7Z3X6_ACAPL</name>
<comment type="subcellular location">
    <subcellularLocation>
        <location evidence="1">Membrane</location>
        <topology evidence="1">Multi-pass membrane protein</topology>
    </subcellularLocation>
</comment>
<feature type="transmembrane region" description="Helical" evidence="8">
    <location>
        <begin position="53"/>
        <end position="76"/>
    </location>
</feature>
<dbReference type="GO" id="GO:0042147">
    <property type="term" value="P:retrograde transport, endosome to Golgi"/>
    <property type="evidence" value="ECO:0007669"/>
    <property type="project" value="TreeGrafter"/>
</dbReference>
<evidence type="ECO:0000313" key="9">
    <source>
        <dbReference type="Proteomes" id="UP000694845"/>
    </source>
</evidence>
<dbReference type="FunFam" id="1.20.1280.290:FF:000005">
    <property type="entry name" value="PQ-loop repeat-containing protein 1"/>
    <property type="match status" value="1"/>
</dbReference>
<reference evidence="10" key="1">
    <citation type="submission" date="2025-08" db="UniProtKB">
        <authorList>
            <consortium name="RefSeq"/>
        </authorList>
    </citation>
    <scope>IDENTIFICATION</scope>
</reference>
<keyword evidence="4 8" id="KW-1133">Transmembrane helix</keyword>
<evidence type="ECO:0000256" key="7">
    <source>
        <dbReference type="ARBA" id="ARBA00043159"/>
    </source>
</evidence>
<dbReference type="Proteomes" id="UP000694845">
    <property type="component" value="Unplaced"/>
</dbReference>
<gene>
    <name evidence="10" type="primary">LOC110983250</name>
</gene>
<keyword evidence="3" id="KW-0677">Repeat</keyword>
<dbReference type="OMA" id="FKMWFFF"/>
<evidence type="ECO:0000256" key="6">
    <source>
        <dbReference type="ARBA" id="ARBA00040648"/>
    </source>
</evidence>
<proteinExistence type="predicted"/>
<dbReference type="SMART" id="SM00679">
    <property type="entry name" value="CTNS"/>
    <property type="match status" value="2"/>
</dbReference>
<evidence type="ECO:0000256" key="3">
    <source>
        <dbReference type="ARBA" id="ARBA00022737"/>
    </source>
</evidence>
<dbReference type="GeneID" id="110983250"/>
<feature type="transmembrane region" description="Helical" evidence="8">
    <location>
        <begin position="20"/>
        <end position="41"/>
    </location>
</feature>
<accession>A0A8B7Z3X6</accession>
<evidence type="ECO:0000256" key="2">
    <source>
        <dbReference type="ARBA" id="ARBA00022692"/>
    </source>
</evidence>
<dbReference type="Pfam" id="PF04193">
    <property type="entry name" value="PQ-loop"/>
    <property type="match status" value="2"/>
</dbReference>
<feature type="transmembrane region" description="Helical" evidence="8">
    <location>
        <begin position="164"/>
        <end position="184"/>
    </location>
</feature>
<keyword evidence="2 8" id="KW-0812">Transmembrane</keyword>
<organism evidence="9 10">
    <name type="scientific">Acanthaster planci</name>
    <name type="common">Crown-of-thorns starfish</name>
    <dbReference type="NCBI Taxonomy" id="133434"/>
    <lineage>
        <taxon>Eukaryota</taxon>
        <taxon>Metazoa</taxon>
        <taxon>Echinodermata</taxon>
        <taxon>Eleutherozoa</taxon>
        <taxon>Asterozoa</taxon>
        <taxon>Asteroidea</taxon>
        <taxon>Valvatacea</taxon>
        <taxon>Valvatida</taxon>
        <taxon>Acanthasteridae</taxon>
        <taxon>Acanthaster</taxon>
    </lineage>
</organism>
<evidence type="ECO:0000313" key="10">
    <source>
        <dbReference type="RefSeq" id="XP_022098056.1"/>
    </source>
</evidence>
<dbReference type="InterPro" id="IPR006603">
    <property type="entry name" value="PQ-loop_rpt"/>
</dbReference>
<dbReference type="GO" id="GO:0045332">
    <property type="term" value="P:phospholipid translocation"/>
    <property type="evidence" value="ECO:0007669"/>
    <property type="project" value="TreeGrafter"/>
</dbReference>
<dbReference type="KEGG" id="aplc:110983250"/>
<evidence type="ECO:0000256" key="1">
    <source>
        <dbReference type="ARBA" id="ARBA00004141"/>
    </source>
</evidence>
<evidence type="ECO:0000256" key="4">
    <source>
        <dbReference type="ARBA" id="ARBA00022989"/>
    </source>
</evidence>
<sequence length="292" mass="33538">MDNLLDVFPNFGVQLPAVTFTNLASWIASGFMIFGGIVPYIPQYMDIRRTENADGFSTYVCLTLLVANILRILFWFGHPFELPLLAQSVVMLFTMMTMLHLCTKVNRLQELSIRKRRFVDRHHLQHHSSDTSGHVPPLPQGKQIAHRKTLFDFETKNFWNWTYFVDYVIFITVFSILGGVITYFLAGQSIFVETLGFLAVFVEAMLGMPQFYRNFQNKSTVGMSVKMVCCWLSGDVFKTIYFVLKEAPPQFWVCGIIQVTMDVAILIQVCYYKDKPPQKVIKIAATENVHIS</sequence>
<keyword evidence="9" id="KW-1185">Reference proteome</keyword>
<keyword evidence="5 8" id="KW-0472">Membrane</keyword>
<evidence type="ECO:0000256" key="8">
    <source>
        <dbReference type="SAM" id="Phobius"/>
    </source>
</evidence>
<dbReference type="InterPro" id="IPR052241">
    <property type="entry name" value="SLC66/Scramblase_ANY1"/>
</dbReference>
<dbReference type="GO" id="GO:0005829">
    <property type="term" value="C:cytosol"/>
    <property type="evidence" value="ECO:0007669"/>
    <property type="project" value="GOC"/>
</dbReference>
<evidence type="ECO:0000256" key="5">
    <source>
        <dbReference type="ARBA" id="ARBA00023136"/>
    </source>
</evidence>
<dbReference type="FunFam" id="1.20.1280.290:FF:000008">
    <property type="entry name" value="PQ-loop repeat-containing protein 1"/>
    <property type="match status" value="1"/>
</dbReference>
<protein>
    <recommendedName>
        <fullName evidence="6">Solute carrier family 66 member 2</fullName>
    </recommendedName>
    <alternativeName>
        <fullName evidence="7">PQ-loop repeat-containing protein 1</fullName>
    </alternativeName>
</protein>
<dbReference type="GO" id="GO:0005768">
    <property type="term" value="C:endosome"/>
    <property type="evidence" value="ECO:0007669"/>
    <property type="project" value="TreeGrafter"/>
</dbReference>
<dbReference type="OrthoDB" id="292213at2759"/>
<dbReference type="PANTHER" id="PTHR14856">
    <property type="entry name" value="PQ-LOOP REPEAT-CONTAINING PROTEIN 1-LIKE PROTEIN"/>
    <property type="match status" value="1"/>
</dbReference>
<dbReference type="PANTHER" id="PTHR14856:SF9">
    <property type="entry name" value="PQ-LOOP REPEAT-CONTAINING PROTEIN 1"/>
    <property type="match status" value="1"/>
</dbReference>
<feature type="transmembrane region" description="Helical" evidence="8">
    <location>
        <begin position="190"/>
        <end position="212"/>
    </location>
</feature>